<feature type="compositionally biased region" description="Low complexity" evidence="14">
    <location>
        <begin position="62"/>
        <end position="76"/>
    </location>
</feature>
<evidence type="ECO:0000256" key="8">
    <source>
        <dbReference type="ARBA" id="ARBA00023065"/>
    </source>
</evidence>
<feature type="region of interest" description="Disordered" evidence="14">
    <location>
        <begin position="1"/>
        <end position="125"/>
    </location>
</feature>
<evidence type="ECO:0000256" key="4">
    <source>
        <dbReference type="ARBA" id="ARBA00022461"/>
    </source>
</evidence>
<keyword evidence="5 13" id="KW-0812">Transmembrane</keyword>
<evidence type="ECO:0000256" key="1">
    <source>
        <dbReference type="ARBA" id="ARBA00004141"/>
    </source>
</evidence>
<name>A0A915E3P6_9BILA</name>
<evidence type="ECO:0000256" key="10">
    <source>
        <dbReference type="ARBA" id="ARBA00023180"/>
    </source>
</evidence>
<feature type="region of interest" description="Disordered" evidence="14">
    <location>
        <begin position="976"/>
        <end position="996"/>
    </location>
</feature>
<dbReference type="Gene3D" id="1.10.287.770">
    <property type="entry name" value="YojJ-like"/>
    <property type="match status" value="1"/>
</dbReference>
<dbReference type="PROSITE" id="PS01206">
    <property type="entry name" value="ASC"/>
    <property type="match status" value="1"/>
</dbReference>
<evidence type="ECO:0000256" key="5">
    <source>
        <dbReference type="ARBA" id="ARBA00022692"/>
    </source>
</evidence>
<evidence type="ECO:0000256" key="13">
    <source>
        <dbReference type="RuleBase" id="RU000679"/>
    </source>
</evidence>
<feature type="region of interest" description="Disordered" evidence="14">
    <location>
        <begin position="139"/>
        <end position="163"/>
    </location>
</feature>
<dbReference type="Gene3D" id="2.60.470.10">
    <property type="entry name" value="Acid-sensing ion channels like domains"/>
    <property type="match status" value="1"/>
</dbReference>
<evidence type="ECO:0000256" key="6">
    <source>
        <dbReference type="ARBA" id="ARBA00022989"/>
    </source>
</evidence>
<evidence type="ECO:0000256" key="2">
    <source>
        <dbReference type="ARBA" id="ARBA00007193"/>
    </source>
</evidence>
<keyword evidence="4 13" id="KW-0894">Sodium channel</keyword>
<evidence type="ECO:0000256" key="11">
    <source>
        <dbReference type="ARBA" id="ARBA00023201"/>
    </source>
</evidence>
<feature type="transmembrane region" description="Helical" evidence="15">
    <location>
        <begin position="254"/>
        <end position="273"/>
    </location>
</feature>
<evidence type="ECO:0000256" key="15">
    <source>
        <dbReference type="SAM" id="Phobius"/>
    </source>
</evidence>
<protein>
    <submittedName>
        <fullName evidence="17">Uncharacterized protein</fullName>
    </submittedName>
</protein>
<dbReference type="WBParaSite" id="jg26142">
    <property type="protein sequence ID" value="jg26142"/>
    <property type="gene ID" value="jg26142"/>
</dbReference>
<sequence length="996" mass="113294">MFPPNNGNNKPQPPVYTAVAVEPASSCTSSSSDTAKSGASTQPLLRPTSTKPSSSKRKDSNSRSPSPTTVQVTTTTNSEDKPSPDHKRLVQFLAHQQQRYGPLSRSKSRSPSPLATKGISARRESREVIVPVKPRAWIAPPPMPQQYQIRGNCKPPRNNSGNSLRQRRILSDSAIPVPQSLLDLKSAELPDSDRLQQQRTSPLYTTDRKSNRMARMRGGSLSYHSWKEILYDFCARTSSHGIPFVGTHSFFGRFIWLAITLFAFFAFCIQTYYTLSDYLSYRTIIEMQLKFEPAPFPAATLCNLNSFKFSELRKFEEIEMGFKLWERAISTLDEQLLIVKEEERALLTAKLRKRRQVKYQPVYVKCVCNLPDDQCVPQRNDLDVNASVCLCFEDARTGDIWPCYSRSVWKEKKCFHCSLSNTCDDPDNPPNITTLLTEPKERDCLCQSVSHYCLVKEAGEEIKWWNPHNYSVFPATEAPALSSEVEEAFGLEDLRDKGAITTRTKENLIFLVAAMPRETRQQLSYTLDEFVLRCSFNSKDCDLKRDFQIQIDPEYGNCYTFNFNDSVELKNSRAGPMYGLRLLLNVNQSDYMPTTEAAGVRLVVHEQDQEPFPDTFGYSAPTGFISSFGLKAKVIDRLHSYGKCSDTFRPDNYIYAEHYSPEGCYRNCFQQIIVERCGCGDPRFPLPQLKDFDVKPCDARSHTQRACLANETSVLGGFHHLTHDCECIQPCKENVFETAYSAAAWPAINFNIGADCATVLETENFTQEACAEYYRQNTAYIEIYYEQLNFESLKETPGYTLVNLFSDLGGNIGLWIGFSLITVLEFVELICECFTFGCEKCVFQKLKRSQRHARTMNALLGAAYIKRPDDLVPDESLSLSEKSPPPVLVVEEVNEKGETAVYYYEKGVDNYVDSTPKQRRYRGQSLRKPRNEFENDDRFGKQVYYSDMDGVNSPADGYFANNGSNNRRSARVVRISPVPTSRSPRLTQEWRRSEDI</sequence>
<keyword evidence="12 13" id="KW-0407">Ion channel</keyword>
<evidence type="ECO:0000256" key="7">
    <source>
        <dbReference type="ARBA" id="ARBA00023053"/>
    </source>
</evidence>
<keyword evidence="6 15" id="KW-1133">Transmembrane helix</keyword>
<evidence type="ECO:0000256" key="3">
    <source>
        <dbReference type="ARBA" id="ARBA00022448"/>
    </source>
</evidence>
<keyword evidence="3 13" id="KW-0813">Transport</keyword>
<evidence type="ECO:0000256" key="12">
    <source>
        <dbReference type="ARBA" id="ARBA00023303"/>
    </source>
</evidence>
<keyword evidence="16" id="KW-1185">Reference proteome</keyword>
<feature type="compositionally biased region" description="Low complexity" evidence="14">
    <location>
        <begin position="1"/>
        <end position="10"/>
    </location>
</feature>
<proteinExistence type="inferred from homology"/>
<keyword evidence="10" id="KW-0325">Glycoprotein</keyword>
<dbReference type="GO" id="GO:0005886">
    <property type="term" value="C:plasma membrane"/>
    <property type="evidence" value="ECO:0007669"/>
    <property type="project" value="TreeGrafter"/>
</dbReference>
<dbReference type="FunFam" id="1.10.287.770:FF:000001">
    <property type="entry name" value="Acid-sensing ion channel subunit 1"/>
    <property type="match status" value="1"/>
</dbReference>
<dbReference type="PANTHER" id="PTHR11690">
    <property type="entry name" value="AMILORIDE-SENSITIVE SODIUM CHANNEL-RELATED"/>
    <property type="match status" value="1"/>
</dbReference>
<keyword evidence="7" id="KW-0915">Sodium</keyword>
<comment type="similarity">
    <text evidence="2 13">Belongs to the amiloride-sensitive sodium channel (TC 1.A.6) family.</text>
</comment>
<keyword evidence="8 13" id="KW-0406">Ion transport</keyword>
<evidence type="ECO:0000313" key="17">
    <source>
        <dbReference type="WBParaSite" id="jg26142"/>
    </source>
</evidence>
<accession>A0A915E3P6</accession>
<dbReference type="AlphaFoldDB" id="A0A915E3P6"/>
<feature type="compositionally biased region" description="Basic and acidic residues" evidence="14">
    <location>
        <begin position="78"/>
        <end position="88"/>
    </location>
</feature>
<reference evidence="17" key="1">
    <citation type="submission" date="2022-11" db="UniProtKB">
        <authorList>
            <consortium name="WormBaseParasite"/>
        </authorList>
    </citation>
    <scope>IDENTIFICATION</scope>
</reference>
<comment type="subcellular location">
    <subcellularLocation>
        <location evidence="1">Membrane</location>
        <topology evidence="1">Multi-pass membrane protein</topology>
    </subcellularLocation>
</comment>
<dbReference type="PANTHER" id="PTHR11690:SF242">
    <property type="entry name" value="DEGENERIN UNC-8"/>
    <property type="match status" value="1"/>
</dbReference>
<feature type="compositionally biased region" description="Low complexity" evidence="14">
    <location>
        <begin position="102"/>
        <end position="114"/>
    </location>
</feature>
<keyword evidence="9 15" id="KW-0472">Membrane</keyword>
<evidence type="ECO:0000256" key="14">
    <source>
        <dbReference type="SAM" id="MobiDB-lite"/>
    </source>
</evidence>
<organism evidence="16 17">
    <name type="scientific">Ditylenchus dipsaci</name>
    <dbReference type="NCBI Taxonomy" id="166011"/>
    <lineage>
        <taxon>Eukaryota</taxon>
        <taxon>Metazoa</taxon>
        <taxon>Ecdysozoa</taxon>
        <taxon>Nematoda</taxon>
        <taxon>Chromadorea</taxon>
        <taxon>Rhabditida</taxon>
        <taxon>Tylenchina</taxon>
        <taxon>Tylenchomorpha</taxon>
        <taxon>Sphaerularioidea</taxon>
        <taxon>Anguinidae</taxon>
        <taxon>Anguininae</taxon>
        <taxon>Ditylenchus</taxon>
    </lineage>
</organism>
<dbReference type="GO" id="GO:0015280">
    <property type="term" value="F:ligand-gated sodium channel activity"/>
    <property type="evidence" value="ECO:0007669"/>
    <property type="project" value="TreeGrafter"/>
</dbReference>
<keyword evidence="11 13" id="KW-0739">Sodium transport</keyword>
<dbReference type="InterPro" id="IPR020903">
    <property type="entry name" value="ENaC_CS"/>
</dbReference>
<evidence type="ECO:0000256" key="9">
    <source>
        <dbReference type="ARBA" id="ARBA00023136"/>
    </source>
</evidence>
<dbReference type="Proteomes" id="UP000887574">
    <property type="component" value="Unplaced"/>
</dbReference>
<dbReference type="Pfam" id="PF00858">
    <property type="entry name" value="ASC"/>
    <property type="match status" value="1"/>
</dbReference>
<dbReference type="InterPro" id="IPR001873">
    <property type="entry name" value="ENaC"/>
</dbReference>
<dbReference type="NCBIfam" id="TIGR00867">
    <property type="entry name" value="deg-1"/>
    <property type="match status" value="1"/>
</dbReference>
<evidence type="ECO:0000313" key="16">
    <source>
        <dbReference type="Proteomes" id="UP000887574"/>
    </source>
</evidence>
<dbReference type="InterPro" id="IPR004726">
    <property type="entry name" value="Deg-1"/>
</dbReference>
<dbReference type="PRINTS" id="PR01078">
    <property type="entry name" value="AMINACHANNEL"/>
</dbReference>
<feature type="compositionally biased region" description="Low complexity" evidence="14">
    <location>
        <begin position="24"/>
        <end position="53"/>
    </location>
</feature>